<proteinExistence type="predicted"/>
<name>A0ABR7VHW9_VIRHA</name>
<sequence>MDITTLMKCYCKSREMMRYYTNMLQSEDIGNKEKDLIYDLILNNANATLAIRDLCERRFDKYKCEIITGDKNGSY</sequence>
<accession>A0ABR7VHW9</accession>
<protein>
    <submittedName>
        <fullName evidence="1">Uncharacterized protein</fullName>
    </submittedName>
</protein>
<reference evidence="1 2" key="1">
    <citation type="submission" date="2020-09" db="EMBL/GenBank/DDBJ databases">
        <title>Draft Genome Sequences of Oil-Oxidizing Bacteria Halomonas titanicae, Marinobacter lutaoensis, and Virgibacillus halodenitrificans Isolated from Highly Saline Environments.</title>
        <authorList>
            <person name="Grouzdev D.S."/>
            <person name="Sokolova D.S."/>
            <person name="Semenova E.M."/>
            <person name="Borzenkov I.A."/>
            <person name="Bidzhieva S.K."/>
            <person name="Poltaraus A.B."/>
            <person name="Nazina T.N."/>
        </authorList>
    </citation>
    <scope>NUCLEOTIDE SEQUENCE [LARGE SCALE GENOMIC DNA]</scope>
    <source>
        <strain evidence="1 2">VKM B-3472D</strain>
    </source>
</reference>
<organism evidence="1 2">
    <name type="scientific">Virgibacillus halodenitrificans</name>
    <name type="common">Bacillus halodenitrificans</name>
    <dbReference type="NCBI Taxonomy" id="1482"/>
    <lineage>
        <taxon>Bacteria</taxon>
        <taxon>Bacillati</taxon>
        <taxon>Bacillota</taxon>
        <taxon>Bacilli</taxon>
        <taxon>Bacillales</taxon>
        <taxon>Bacillaceae</taxon>
        <taxon>Virgibacillus</taxon>
    </lineage>
</organism>
<evidence type="ECO:0000313" key="2">
    <source>
        <dbReference type="Proteomes" id="UP000621631"/>
    </source>
</evidence>
<gene>
    <name evidence="1" type="ORF">IC602_02700</name>
</gene>
<comment type="caution">
    <text evidence="1">The sequence shown here is derived from an EMBL/GenBank/DDBJ whole genome shotgun (WGS) entry which is preliminary data.</text>
</comment>
<dbReference type="EMBL" id="JACWEZ010000001">
    <property type="protein sequence ID" value="MBD1221519.1"/>
    <property type="molecule type" value="Genomic_DNA"/>
</dbReference>
<evidence type="ECO:0000313" key="1">
    <source>
        <dbReference type="EMBL" id="MBD1221519.1"/>
    </source>
</evidence>
<keyword evidence="2" id="KW-1185">Reference proteome</keyword>
<dbReference type="Proteomes" id="UP000621631">
    <property type="component" value="Unassembled WGS sequence"/>
</dbReference>